<protein>
    <submittedName>
        <fullName evidence="1">Uncharacterized protein</fullName>
    </submittedName>
</protein>
<proteinExistence type="predicted"/>
<dbReference type="Proteomes" id="UP000828048">
    <property type="component" value="Chromosome 9"/>
</dbReference>
<name>A0ACB7ZL13_9ERIC</name>
<evidence type="ECO:0000313" key="2">
    <source>
        <dbReference type="Proteomes" id="UP000828048"/>
    </source>
</evidence>
<evidence type="ECO:0000313" key="1">
    <source>
        <dbReference type="EMBL" id="KAH7866557.1"/>
    </source>
</evidence>
<sequence length="163" mass="19823">MFKVGICQCIARSLCKMCWAACETYWFLFEDITCFLWHKLKNTNRVNRQRRHRRRFHDVDLGCSSDDESVSLEVDQGFNTRELRTKRKDRVESSFYPLRKNRSVNHSHHKRPRRVRMKTREVYVHAKGNRSQRLKYSRQLQMTKLSSIQRESALLKKRRFRLS</sequence>
<dbReference type="EMBL" id="CM037159">
    <property type="protein sequence ID" value="KAH7866557.1"/>
    <property type="molecule type" value="Genomic_DNA"/>
</dbReference>
<keyword evidence="2" id="KW-1185">Reference proteome</keyword>
<reference evidence="1 2" key="1">
    <citation type="journal article" date="2021" name="Hortic Res">
        <title>High-quality reference genome and annotation aids understanding of berry development for evergreen blueberry (Vaccinium darrowii).</title>
        <authorList>
            <person name="Yu J."/>
            <person name="Hulse-Kemp A.M."/>
            <person name="Babiker E."/>
            <person name="Staton M."/>
        </authorList>
    </citation>
    <scope>NUCLEOTIDE SEQUENCE [LARGE SCALE GENOMIC DNA]</scope>
    <source>
        <strain evidence="2">cv. NJ 8807/NJ 8810</strain>
        <tissue evidence="1">Young leaf</tissue>
    </source>
</reference>
<organism evidence="1 2">
    <name type="scientific">Vaccinium darrowii</name>
    <dbReference type="NCBI Taxonomy" id="229202"/>
    <lineage>
        <taxon>Eukaryota</taxon>
        <taxon>Viridiplantae</taxon>
        <taxon>Streptophyta</taxon>
        <taxon>Embryophyta</taxon>
        <taxon>Tracheophyta</taxon>
        <taxon>Spermatophyta</taxon>
        <taxon>Magnoliopsida</taxon>
        <taxon>eudicotyledons</taxon>
        <taxon>Gunneridae</taxon>
        <taxon>Pentapetalae</taxon>
        <taxon>asterids</taxon>
        <taxon>Ericales</taxon>
        <taxon>Ericaceae</taxon>
        <taxon>Vaccinioideae</taxon>
        <taxon>Vaccinieae</taxon>
        <taxon>Vaccinium</taxon>
    </lineage>
</organism>
<accession>A0ACB7ZL13</accession>
<comment type="caution">
    <text evidence="1">The sequence shown here is derived from an EMBL/GenBank/DDBJ whole genome shotgun (WGS) entry which is preliminary data.</text>
</comment>
<gene>
    <name evidence="1" type="ORF">Vadar_021951</name>
</gene>